<accession>A0A0F9XDC7</accession>
<protein>
    <recommendedName>
        <fullName evidence="2">Serine protease</fullName>
    </recommendedName>
</protein>
<dbReference type="PROSITE" id="PS51257">
    <property type="entry name" value="PROKAR_LIPOPROTEIN"/>
    <property type="match status" value="1"/>
</dbReference>
<dbReference type="Pfam" id="PF13365">
    <property type="entry name" value="Trypsin_2"/>
    <property type="match status" value="1"/>
</dbReference>
<sequence length="201" mass="22052">MKKFLFLLFPVLLIGCGNSFVDIAQSTVLIDDKGSGTIVRVNQGPLDEVYILTAQHVVLDNEYVNITFYNRHHIGAITDHQMLLGEVVLTDSGEDIAIVRVIMNDCQFRSVKVGNSLPSLGNPLWVSGYPGNRFFLSNGIMGGEMWGMGILTNHVHFGSSGGGVYNENYELIGMVRAMSPPIAGHFVFVSRLMLNGYLEGL</sequence>
<comment type="caution">
    <text evidence="1">The sequence shown here is derived from an EMBL/GenBank/DDBJ whole genome shotgun (WGS) entry which is preliminary data.</text>
</comment>
<evidence type="ECO:0008006" key="2">
    <source>
        <dbReference type="Google" id="ProtNLM"/>
    </source>
</evidence>
<reference evidence="1" key="1">
    <citation type="journal article" date="2015" name="Nature">
        <title>Complex archaea that bridge the gap between prokaryotes and eukaryotes.</title>
        <authorList>
            <person name="Spang A."/>
            <person name="Saw J.H."/>
            <person name="Jorgensen S.L."/>
            <person name="Zaremba-Niedzwiedzka K."/>
            <person name="Martijn J."/>
            <person name="Lind A.E."/>
            <person name="van Eijk R."/>
            <person name="Schleper C."/>
            <person name="Guy L."/>
            <person name="Ettema T.J."/>
        </authorList>
    </citation>
    <scope>NUCLEOTIDE SEQUENCE</scope>
</reference>
<proteinExistence type="predicted"/>
<organism evidence="1">
    <name type="scientific">marine sediment metagenome</name>
    <dbReference type="NCBI Taxonomy" id="412755"/>
    <lineage>
        <taxon>unclassified sequences</taxon>
        <taxon>metagenomes</taxon>
        <taxon>ecological metagenomes</taxon>
    </lineage>
</organism>
<evidence type="ECO:0000313" key="1">
    <source>
        <dbReference type="EMBL" id="KKN89763.1"/>
    </source>
</evidence>
<dbReference type="AlphaFoldDB" id="A0A0F9XDC7"/>
<name>A0A0F9XDC7_9ZZZZ</name>
<gene>
    <name evidence="1" type="ORF">LCGC14_0236090</name>
</gene>
<dbReference type="SUPFAM" id="SSF50494">
    <property type="entry name" value="Trypsin-like serine proteases"/>
    <property type="match status" value="1"/>
</dbReference>
<dbReference type="Gene3D" id="2.40.10.120">
    <property type="match status" value="1"/>
</dbReference>
<dbReference type="EMBL" id="LAZR01000116">
    <property type="protein sequence ID" value="KKN89763.1"/>
    <property type="molecule type" value="Genomic_DNA"/>
</dbReference>
<dbReference type="InterPro" id="IPR009003">
    <property type="entry name" value="Peptidase_S1_PA"/>
</dbReference>